<gene>
    <name evidence="9" type="ORF">M0R45_035084</name>
</gene>
<dbReference type="PANTHER" id="PTHR23253:SF9">
    <property type="entry name" value="EUKARYOTIC TRANSLATION INITIATION FACTOR 4 GAMMA 2"/>
    <property type="match status" value="1"/>
</dbReference>
<keyword evidence="4" id="KW-0648">Protein biosynthesis</keyword>
<dbReference type="GO" id="GO:0003743">
    <property type="term" value="F:translation initiation factor activity"/>
    <property type="evidence" value="ECO:0007669"/>
    <property type="project" value="UniProtKB-KW"/>
</dbReference>
<reference evidence="9 10" key="1">
    <citation type="journal article" date="2023" name="G3 (Bethesda)">
        <title>A chromosome-length genome assembly and annotation of blackberry (Rubus argutus, cv. 'Hillquist').</title>
        <authorList>
            <person name="Bruna T."/>
            <person name="Aryal R."/>
            <person name="Dudchenko O."/>
            <person name="Sargent D.J."/>
            <person name="Mead D."/>
            <person name="Buti M."/>
            <person name="Cavallini A."/>
            <person name="Hytonen T."/>
            <person name="Andres J."/>
            <person name="Pham M."/>
            <person name="Weisz D."/>
            <person name="Mascagni F."/>
            <person name="Usai G."/>
            <person name="Natali L."/>
            <person name="Bassil N."/>
            <person name="Fernandez G.E."/>
            <person name="Lomsadze A."/>
            <person name="Armour M."/>
            <person name="Olukolu B."/>
            <person name="Poorten T."/>
            <person name="Britton C."/>
            <person name="Davik J."/>
            <person name="Ashrafi H."/>
            <person name="Aiden E.L."/>
            <person name="Borodovsky M."/>
            <person name="Worthington M."/>
        </authorList>
    </citation>
    <scope>NUCLEOTIDE SEQUENCE [LARGE SCALE GENOMIC DNA]</scope>
    <source>
        <strain evidence="9">PI 553951</strain>
    </source>
</reference>
<feature type="compositionally biased region" description="Basic residues" evidence="7">
    <location>
        <begin position="332"/>
        <end position="342"/>
    </location>
</feature>
<feature type="compositionally biased region" description="Polar residues" evidence="7">
    <location>
        <begin position="626"/>
        <end position="644"/>
    </location>
</feature>
<feature type="compositionally biased region" description="Polar residues" evidence="7">
    <location>
        <begin position="392"/>
        <end position="415"/>
    </location>
</feature>
<evidence type="ECO:0000256" key="5">
    <source>
        <dbReference type="ARBA" id="ARBA00067320"/>
    </source>
</evidence>
<evidence type="ECO:0000256" key="2">
    <source>
        <dbReference type="ARBA" id="ARBA00022540"/>
    </source>
</evidence>
<feature type="region of interest" description="Disordered" evidence="7">
    <location>
        <begin position="332"/>
        <end position="369"/>
    </location>
</feature>
<dbReference type="SUPFAM" id="SSF48371">
    <property type="entry name" value="ARM repeat"/>
    <property type="match status" value="2"/>
</dbReference>
<evidence type="ECO:0000256" key="6">
    <source>
        <dbReference type="ARBA" id="ARBA00075135"/>
    </source>
</evidence>
<dbReference type="InterPro" id="IPR003891">
    <property type="entry name" value="Initiation_fac_eIF4g_MI"/>
</dbReference>
<dbReference type="GO" id="GO:0006417">
    <property type="term" value="P:regulation of translation"/>
    <property type="evidence" value="ECO:0007669"/>
    <property type="project" value="UniProtKB-KW"/>
</dbReference>
<keyword evidence="3" id="KW-0810">Translation regulation</keyword>
<keyword evidence="10" id="KW-1185">Reference proteome</keyword>
<dbReference type="InterPro" id="IPR003890">
    <property type="entry name" value="MIF4G-like_typ-3"/>
</dbReference>
<feature type="domain" description="MI" evidence="8">
    <location>
        <begin position="816"/>
        <end position="940"/>
    </location>
</feature>
<feature type="region of interest" description="Disordered" evidence="7">
    <location>
        <begin position="550"/>
        <end position="569"/>
    </location>
</feature>
<feature type="compositionally biased region" description="Basic and acidic residues" evidence="7">
    <location>
        <begin position="343"/>
        <end position="357"/>
    </location>
</feature>
<feature type="region of interest" description="Disordered" evidence="7">
    <location>
        <begin position="735"/>
        <end position="754"/>
    </location>
</feature>
<dbReference type="Proteomes" id="UP001457282">
    <property type="component" value="Unassembled WGS sequence"/>
</dbReference>
<evidence type="ECO:0000256" key="3">
    <source>
        <dbReference type="ARBA" id="ARBA00022845"/>
    </source>
</evidence>
<dbReference type="Gene3D" id="1.25.40.180">
    <property type="match status" value="2"/>
</dbReference>
<evidence type="ECO:0000313" key="9">
    <source>
        <dbReference type="EMBL" id="KAK9911162.1"/>
    </source>
</evidence>
<name>A0AAW1VSW8_RUBAR</name>
<dbReference type="SMART" id="SM00544">
    <property type="entry name" value="MA3"/>
    <property type="match status" value="1"/>
</dbReference>
<evidence type="ECO:0000256" key="1">
    <source>
        <dbReference type="ARBA" id="ARBA00005775"/>
    </source>
</evidence>
<evidence type="ECO:0000256" key="4">
    <source>
        <dbReference type="ARBA" id="ARBA00022917"/>
    </source>
</evidence>
<dbReference type="Pfam" id="PF02847">
    <property type="entry name" value="MA3"/>
    <property type="match status" value="1"/>
</dbReference>
<comment type="similarity">
    <text evidence="1">Belongs to the eukaryotic initiation factor 4G family.</text>
</comment>
<evidence type="ECO:0000259" key="8">
    <source>
        <dbReference type="PROSITE" id="PS51366"/>
    </source>
</evidence>
<feature type="region of interest" description="Disordered" evidence="7">
    <location>
        <begin position="1"/>
        <end position="88"/>
    </location>
</feature>
<dbReference type="PROSITE" id="PS51366">
    <property type="entry name" value="MI"/>
    <property type="match status" value="1"/>
</dbReference>
<dbReference type="AlphaFoldDB" id="A0AAW1VSW8"/>
<dbReference type="InterPro" id="IPR016024">
    <property type="entry name" value="ARM-type_fold"/>
</dbReference>
<dbReference type="GO" id="GO:0003729">
    <property type="term" value="F:mRNA binding"/>
    <property type="evidence" value="ECO:0007669"/>
    <property type="project" value="TreeGrafter"/>
</dbReference>
<dbReference type="Pfam" id="PF02854">
    <property type="entry name" value="MIF4G"/>
    <property type="match status" value="1"/>
</dbReference>
<protein>
    <recommendedName>
        <fullName evidence="5">Eukaryotic translation initiation factor 4G</fullName>
    </recommendedName>
    <alternativeName>
        <fullName evidence="6">Protein synthesis initiation factor 4G</fullName>
    </alternativeName>
</protein>
<sequence length="1004" mass="111197">MSDKNEMQYLKTGRSKSSNQQHRGFSPAYPTISSDHSFKKSNNEAQEGQSMANVTDVNPSDAGAWETSVTSAPPKHTEPLVPQRSSQSVPKAPVSQSAFWDEEQAKQRQLKAILNKRITPQNLSKFIERVQAVNIDNAITLRGVVSQIYDKALMETTFCQMYANLCFHLAAELPDFSEDNEKITFKRLLLNKCQEEFERGEREQVEANKADEEGEVKQSEEEREEKRIKARRRMLGNIRFIGGLYKKKMLTESIMHHCIKKLLGQQQDPDEEDIEALCKLMSTIGEMIDHPRAKERMDAYFERMKSLSNNMNLSSRVRLMLQDTIDLRKNRWQQRRKVKGPKKIKEVHRDAAKERQAHSSVLDQESMDFSPRASTMLTVLSHGMGNKEVASSKPSRSDQLSSRSQCTEFSGTTSNHEGESVGNTGGGGANIENIGSGGDSLTVSDSKDKPLPELSRTKSTTSKRKKERKEIISKAAAAMVKSDLYGAYKNPEGKKDIASSESVESTCTSIMSMQEAADSTQQVAIVRDEGTPSKAEPGDWEDLVDISTPKLGTSDSGEQACGDKDGRGHGAKKYSRDFLLKFSMQLLDLPEGFEIMSDIATFLNVNVNASPSIDYKPFPELSRTKSTSTSVMSKQEAADSTQQVAIVRDEGTPSKAEPDDWEDLVDISTPKLGTSDSGEQACGDKDGSGHGAKKYSRDFLLKFSMQLLDLPEGFEIMSDIATFLNVNVNASPSIDYKPLPELSRTKSTASKGKKKRKEILFKSAAAMVKSDQSSASELNVNFGSRDPRSTDRTPPPARALGAALTKNVPSETSEKHLRDLSSGAIKEFYSARDEKEVALCIKDLNSPSFHPSMISLWVTDSFERKDAERDLLAKLLVNLTKSQDGTLSQSQLIKGFEIVLSILEDAVIDAPRAPEFLGLIFAKVILENVVSLNQIGKLIHEGGEEPGHLLEVGLAGNVLGNILEIIKSEKGESVLHEICMSSNLRLETFRPPDPLKSRILEKFI</sequence>
<feature type="region of interest" description="Disordered" evidence="7">
    <location>
        <begin position="776"/>
        <end position="815"/>
    </location>
</feature>
<feature type="region of interest" description="Disordered" evidence="7">
    <location>
        <begin position="386"/>
        <end position="469"/>
    </location>
</feature>
<dbReference type="PANTHER" id="PTHR23253">
    <property type="entry name" value="EUKARYOTIC TRANSLATION INITIATION FACTOR 4 GAMMA"/>
    <property type="match status" value="1"/>
</dbReference>
<evidence type="ECO:0000313" key="10">
    <source>
        <dbReference type="Proteomes" id="UP001457282"/>
    </source>
</evidence>
<feature type="region of interest" description="Disordered" evidence="7">
    <location>
        <begin position="672"/>
        <end position="691"/>
    </location>
</feature>
<dbReference type="GO" id="GO:0016281">
    <property type="term" value="C:eukaryotic translation initiation factor 4F complex"/>
    <property type="evidence" value="ECO:0007669"/>
    <property type="project" value="TreeGrafter"/>
</dbReference>
<feature type="region of interest" description="Disordered" evidence="7">
    <location>
        <begin position="626"/>
        <end position="661"/>
    </location>
</feature>
<proteinExistence type="inferred from homology"/>
<feature type="compositionally biased region" description="Polar residues" evidence="7">
    <location>
        <begin position="43"/>
        <end position="58"/>
    </location>
</feature>
<evidence type="ECO:0000256" key="7">
    <source>
        <dbReference type="SAM" id="MobiDB-lite"/>
    </source>
</evidence>
<organism evidence="9 10">
    <name type="scientific">Rubus argutus</name>
    <name type="common">Southern blackberry</name>
    <dbReference type="NCBI Taxonomy" id="59490"/>
    <lineage>
        <taxon>Eukaryota</taxon>
        <taxon>Viridiplantae</taxon>
        <taxon>Streptophyta</taxon>
        <taxon>Embryophyta</taxon>
        <taxon>Tracheophyta</taxon>
        <taxon>Spermatophyta</taxon>
        <taxon>Magnoliopsida</taxon>
        <taxon>eudicotyledons</taxon>
        <taxon>Gunneridae</taxon>
        <taxon>Pentapetalae</taxon>
        <taxon>rosids</taxon>
        <taxon>fabids</taxon>
        <taxon>Rosales</taxon>
        <taxon>Rosaceae</taxon>
        <taxon>Rosoideae</taxon>
        <taxon>Rosoideae incertae sedis</taxon>
        <taxon>Rubus</taxon>
    </lineage>
</organism>
<dbReference type="FunFam" id="1.25.40.180:FF:000034">
    <property type="entry name" value="Eukaryotic translation initiation factor 4G"/>
    <property type="match status" value="1"/>
</dbReference>
<accession>A0AAW1VSW8</accession>
<dbReference type="EMBL" id="JBEDUW010000007">
    <property type="protein sequence ID" value="KAK9911162.1"/>
    <property type="molecule type" value="Genomic_DNA"/>
</dbReference>
<comment type="caution">
    <text evidence="9">The sequence shown here is derived from an EMBL/GenBank/DDBJ whole genome shotgun (WGS) entry which is preliminary data.</text>
</comment>
<keyword evidence="2" id="KW-0396">Initiation factor</keyword>
<feature type="region of interest" description="Disordered" evidence="7">
    <location>
        <begin position="200"/>
        <end position="225"/>
    </location>
</feature>
<dbReference type="SMART" id="SM00543">
    <property type="entry name" value="MIF4G"/>
    <property type="match status" value="1"/>
</dbReference>
<feature type="compositionally biased region" description="Basic and acidic residues" evidence="7">
    <location>
        <begin position="647"/>
        <end position="658"/>
    </location>
</feature>
<dbReference type="FunFam" id="1.25.40.180:FF:000024">
    <property type="entry name" value="Eukaryotic translation initiation factor 4G"/>
    <property type="match status" value="1"/>
</dbReference>